<dbReference type="AlphaFoldDB" id="A0A3D1JKT7"/>
<evidence type="ECO:0000256" key="1">
    <source>
        <dbReference type="ARBA" id="ARBA00006342"/>
    </source>
</evidence>
<accession>A0A3D1JKT7</accession>
<keyword evidence="5" id="KW-0378">Hydrolase</keyword>
<evidence type="ECO:0000259" key="9">
    <source>
        <dbReference type="Pfam" id="PF03787"/>
    </source>
</evidence>
<dbReference type="GO" id="GO:0051607">
    <property type="term" value="P:defense response to virus"/>
    <property type="evidence" value="ECO:0007669"/>
    <property type="project" value="UniProtKB-KW"/>
</dbReference>
<keyword evidence="6" id="KW-0694">RNA-binding</keyword>
<proteinExistence type="inferred from homology"/>
<evidence type="ECO:0000313" key="11">
    <source>
        <dbReference type="Proteomes" id="UP000264141"/>
    </source>
</evidence>
<dbReference type="GO" id="GO:0004519">
    <property type="term" value="F:endonuclease activity"/>
    <property type="evidence" value="ECO:0007669"/>
    <property type="project" value="UniProtKB-KW"/>
</dbReference>
<dbReference type="GO" id="GO:0016787">
    <property type="term" value="F:hydrolase activity"/>
    <property type="evidence" value="ECO:0007669"/>
    <property type="project" value="UniProtKB-KW"/>
</dbReference>
<keyword evidence="3" id="KW-0540">Nuclease</keyword>
<dbReference type="GO" id="GO:0003723">
    <property type="term" value="F:RNA binding"/>
    <property type="evidence" value="ECO:0007669"/>
    <property type="project" value="UniProtKB-KW"/>
</dbReference>
<evidence type="ECO:0000256" key="6">
    <source>
        <dbReference type="ARBA" id="ARBA00022884"/>
    </source>
</evidence>
<dbReference type="InterPro" id="IPR013412">
    <property type="entry name" value="CRISPR-assoc_RAMP_Csm3"/>
</dbReference>
<dbReference type="NCBIfam" id="TIGR02582">
    <property type="entry name" value="cas7_TM1809"/>
    <property type="match status" value="1"/>
</dbReference>
<dbReference type="OrthoDB" id="1063910at2"/>
<sequence>MADIQLFGRILISCEVHALTGLHIGGSSTGMEIGGVDNTIIRDPLTNAPYIPGSSLRGKMRSQLEKVLGLPQNNRIGQVTIHTCKKPEEYHRNGGCPVCHIFGVPGEVGATGPTLLLVRDTPLSEGSKKVLAQAHTDLAYTEIKTEVAIDRVTSAANPRILERVPAGAVFAPAELVFSIYQEADFERFKYVVDGLQLLEDDYLGGYGSRGSGKVAFRQISVAARSAQDYSQHHAWQTFSSLKELEAAYADLLRWARGVIQVG</sequence>
<dbReference type="InterPro" id="IPR052216">
    <property type="entry name" value="CRISPR_Csm3_endoribonuclease"/>
</dbReference>
<evidence type="ECO:0000256" key="4">
    <source>
        <dbReference type="ARBA" id="ARBA00022759"/>
    </source>
</evidence>
<evidence type="ECO:0000313" key="10">
    <source>
        <dbReference type="EMBL" id="HCE18266.1"/>
    </source>
</evidence>
<keyword evidence="4" id="KW-0255">Endonuclease</keyword>
<dbReference type="Proteomes" id="UP000264141">
    <property type="component" value="Unassembled WGS sequence"/>
</dbReference>
<name>A0A3D1JKT7_9CHLR</name>
<dbReference type="STRING" id="229919.GCA_001050195_00202"/>
<dbReference type="RefSeq" id="WP_062188864.1">
    <property type="nucleotide sequence ID" value="NZ_DF967965.1"/>
</dbReference>
<protein>
    <recommendedName>
        <fullName evidence="2">CRISPR system Cms endoribonuclease Csm3</fullName>
    </recommendedName>
    <alternativeName>
        <fullName evidence="8">CRISPR type III A-associated RAMP protein Csm3</fullName>
    </alternativeName>
</protein>
<dbReference type="InterPro" id="IPR005537">
    <property type="entry name" value="RAMP_III_fam"/>
</dbReference>
<comment type="caution">
    <text evidence="10">The sequence shown here is derived from an EMBL/GenBank/DDBJ whole genome shotgun (WGS) entry which is preliminary data.</text>
</comment>
<reference evidence="10 11" key="1">
    <citation type="journal article" date="2018" name="Nat. Biotechnol.">
        <title>A standardized bacterial taxonomy based on genome phylogeny substantially revises the tree of life.</title>
        <authorList>
            <person name="Parks D.H."/>
            <person name="Chuvochina M."/>
            <person name="Waite D.W."/>
            <person name="Rinke C."/>
            <person name="Skarshewski A."/>
            <person name="Chaumeil P.A."/>
            <person name="Hugenholtz P."/>
        </authorList>
    </citation>
    <scope>NUCLEOTIDE SEQUENCE [LARGE SCALE GENOMIC DNA]</scope>
    <source>
        <strain evidence="10">UBA8781</strain>
    </source>
</reference>
<dbReference type="Pfam" id="PF03787">
    <property type="entry name" value="RAMPs"/>
    <property type="match status" value="1"/>
</dbReference>
<comment type="similarity">
    <text evidence="1">Belongs to the CRISPR-associated Csm3 family.</text>
</comment>
<feature type="domain" description="CRISPR type III-associated protein" evidence="9">
    <location>
        <begin position="16"/>
        <end position="214"/>
    </location>
</feature>
<gene>
    <name evidence="10" type="primary">csm3</name>
    <name evidence="10" type="ORF">DEQ80_10440</name>
</gene>
<keyword evidence="7" id="KW-0051">Antiviral defense</keyword>
<evidence type="ECO:0000256" key="5">
    <source>
        <dbReference type="ARBA" id="ARBA00022801"/>
    </source>
</evidence>
<organism evidence="10 11">
    <name type="scientific">Anaerolinea thermolimosa</name>
    <dbReference type="NCBI Taxonomy" id="229919"/>
    <lineage>
        <taxon>Bacteria</taxon>
        <taxon>Bacillati</taxon>
        <taxon>Chloroflexota</taxon>
        <taxon>Anaerolineae</taxon>
        <taxon>Anaerolineales</taxon>
        <taxon>Anaerolineaceae</taxon>
        <taxon>Anaerolinea</taxon>
    </lineage>
</organism>
<evidence type="ECO:0000256" key="3">
    <source>
        <dbReference type="ARBA" id="ARBA00022722"/>
    </source>
</evidence>
<dbReference type="PANTHER" id="PTHR35579">
    <property type="entry name" value="CRISPR SYSTEM CMS ENDORIBONUCLEASE CSM3"/>
    <property type="match status" value="1"/>
</dbReference>
<evidence type="ECO:0000256" key="8">
    <source>
        <dbReference type="ARBA" id="ARBA00033183"/>
    </source>
</evidence>
<evidence type="ECO:0000256" key="2">
    <source>
        <dbReference type="ARBA" id="ARBA00022150"/>
    </source>
</evidence>
<evidence type="ECO:0000256" key="7">
    <source>
        <dbReference type="ARBA" id="ARBA00023118"/>
    </source>
</evidence>
<dbReference type="PANTHER" id="PTHR35579:SF3">
    <property type="entry name" value="CRISPR SYSTEM CMS ENDORIBONUCLEASE CSM3"/>
    <property type="match status" value="1"/>
</dbReference>
<dbReference type="EMBL" id="DPBP01000041">
    <property type="protein sequence ID" value="HCE18266.1"/>
    <property type="molecule type" value="Genomic_DNA"/>
</dbReference>